<gene>
    <name evidence="4" type="ORF">DDQ50_05740</name>
</gene>
<dbReference type="SUPFAM" id="SSF69593">
    <property type="entry name" value="Glycerol-3-phosphate (1)-acyltransferase"/>
    <property type="match status" value="1"/>
</dbReference>
<dbReference type="Proteomes" id="UP000244893">
    <property type="component" value="Unassembled WGS sequence"/>
</dbReference>
<dbReference type="OrthoDB" id="9808424at2"/>
<keyword evidence="1 4" id="KW-0808">Transferase</keyword>
<dbReference type="GO" id="GO:0006654">
    <property type="term" value="P:phosphatidic acid biosynthetic process"/>
    <property type="evidence" value="ECO:0007669"/>
    <property type="project" value="TreeGrafter"/>
</dbReference>
<dbReference type="PANTHER" id="PTHR10434:SF11">
    <property type="entry name" value="1-ACYL-SN-GLYCEROL-3-PHOSPHATE ACYLTRANSFERASE"/>
    <property type="match status" value="1"/>
</dbReference>
<name>A0A2V1HTM5_9MICO</name>
<accession>A0A2V1HTM5</accession>
<proteinExistence type="predicted"/>
<feature type="domain" description="Phospholipid/glycerol acyltransferase" evidence="3">
    <location>
        <begin position="50"/>
        <end position="168"/>
    </location>
</feature>
<dbReference type="EMBL" id="QEOP01000001">
    <property type="protein sequence ID" value="PVZ95956.1"/>
    <property type="molecule type" value="Genomic_DNA"/>
</dbReference>
<evidence type="ECO:0000259" key="3">
    <source>
        <dbReference type="SMART" id="SM00563"/>
    </source>
</evidence>
<dbReference type="SMART" id="SM00563">
    <property type="entry name" value="PlsC"/>
    <property type="match status" value="1"/>
</dbReference>
<dbReference type="Pfam" id="PF01553">
    <property type="entry name" value="Acyltransferase"/>
    <property type="match status" value="1"/>
</dbReference>
<dbReference type="InterPro" id="IPR002123">
    <property type="entry name" value="Plipid/glycerol_acylTrfase"/>
</dbReference>
<evidence type="ECO:0000256" key="1">
    <source>
        <dbReference type="ARBA" id="ARBA00022679"/>
    </source>
</evidence>
<protein>
    <submittedName>
        <fullName evidence="4">1-acyl-sn-glycerol-3-phosphate acyltransferase</fullName>
    </submittedName>
</protein>
<evidence type="ECO:0000313" key="5">
    <source>
        <dbReference type="Proteomes" id="UP000244893"/>
    </source>
</evidence>
<sequence>MNDPTQRFRSRSLLAARFLAQRGLLKPVVWTCTRVTVVGRSRLRDLNGAFVAVAHHSSHLDAPLVFGSLPWRLAGQLAAGAAADYFFDVKWRTWLTVLFFNAFPIDRSGMGGRPRLSRSLLAAGVPILIFPEGGRARTGEGIRAFKPGAAAIAMSSGVPVLPIGIIDAARAMPRDRNWPVRGRTPVAVVFGSPLYAEEGETAEAFTSRLRGEVERLSSWSNADSSQEEVR</sequence>
<keyword evidence="5" id="KW-1185">Reference proteome</keyword>
<keyword evidence="2 4" id="KW-0012">Acyltransferase</keyword>
<evidence type="ECO:0000256" key="2">
    <source>
        <dbReference type="ARBA" id="ARBA00023315"/>
    </source>
</evidence>
<reference evidence="4 5" key="1">
    <citation type="submission" date="2018-05" db="EMBL/GenBank/DDBJ databases">
        <title>Amnibacterium sp. M8JJ-5, whole genome shotgun sequence.</title>
        <authorList>
            <person name="Tuo L."/>
        </authorList>
    </citation>
    <scope>NUCLEOTIDE SEQUENCE [LARGE SCALE GENOMIC DNA]</scope>
    <source>
        <strain evidence="4 5">M8JJ-5</strain>
    </source>
</reference>
<dbReference type="GO" id="GO:0003841">
    <property type="term" value="F:1-acylglycerol-3-phosphate O-acyltransferase activity"/>
    <property type="evidence" value="ECO:0007669"/>
    <property type="project" value="TreeGrafter"/>
</dbReference>
<comment type="caution">
    <text evidence="4">The sequence shown here is derived from an EMBL/GenBank/DDBJ whole genome shotgun (WGS) entry which is preliminary data.</text>
</comment>
<organism evidence="4 5">
    <name type="scientific">Amnibacterium flavum</name>
    <dbReference type="NCBI Taxonomy" id="2173173"/>
    <lineage>
        <taxon>Bacteria</taxon>
        <taxon>Bacillati</taxon>
        <taxon>Actinomycetota</taxon>
        <taxon>Actinomycetes</taxon>
        <taxon>Micrococcales</taxon>
        <taxon>Microbacteriaceae</taxon>
        <taxon>Amnibacterium</taxon>
    </lineage>
</organism>
<evidence type="ECO:0000313" key="4">
    <source>
        <dbReference type="EMBL" id="PVZ95956.1"/>
    </source>
</evidence>
<dbReference type="AlphaFoldDB" id="A0A2V1HTM5"/>
<dbReference type="CDD" id="cd07989">
    <property type="entry name" value="LPLAT_AGPAT-like"/>
    <property type="match status" value="1"/>
</dbReference>
<dbReference type="PANTHER" id="PTHR10434">
    <property type="entry name" value="1-ACYL-SN-GLYCEROL-3-PHOSPHATE ACYLTRANSFERASE"/>
    <property type="match status" value="1"/>
</dbReference>
<dbReference type="RefSeq" id="WP_116755690.1">
    <property type="nucleotide sequence ID" value="NZ_JBHUEX010000001.1"/>
</dbReference>